<feature type="domain" description="RCK C-terminal" evidence="9">
    <location>
        <begin position="193"/>
        <end position="275"/>
    </location>
</feature>
<dbReference type="Proteomes" id="UP000461276">
    <property type="component" value="Unassembled WGS sequence"/>
</dbReference>
<evidence type="ECO:0000256" key="1">
    <source>
        <dbReference type="ARBA" id="ARBA00004651"/>
    </source>
</evidence>
<evidence type="ECO:0000313" key="12">
    <source>
        <dbReference type="EMBL" id="MRZ51028.1"/>
    </source>
</evidence>
<feature type="transmembrane region" description="Helical" evidence="8">
    <location>
        <begin position="69"/>
        <end position="88"/>
    </location>
</feature>
<evidence type="ECO:0000313" key="18">
    <source>
        <dbReference type="Proteomes" id="UP000432516"/>
    </source>
</evidence>
<dbReference type="Gene3D" id="3.30.70.1450">
    <property type="entry name" value="Regulator of K+ conductance, C-terminal domain"/>
    <property type="match status" value="2"/>
</dbReference>
<feature type="transmembrane region" description="Helical" evidence="8">
    <location>
        <begin position="100"/>
        <end position="119"/>
    </location>
</feature>
<feature type="transmembrane region" description="Helical" evidence="8">
    <location>
        <begin position="471"/>
        <end position="491"/>
    </location>
</feature>
<evidence type="ECO:0000313" key="21">
    <source>
        <dbReference type="Proteomes" id="UP000461276"/>
    </source>
</evidence>
<evidence type="ECO:0000313" key="16">
    <source>
        <dbReference type="Proteomes" id="UP000095455"/>
    </source>
</evidence>
<evidence type="ECO:0000256" key="5">
    <source>
        <dbReference type="ARBA" id="ARBA00022692"/>
    </source>
</evidence>
<keyword evidence="7 8" id="KW-0472">Membrane</keyword>
<dbReference type="EMBL" id="CYYK01000002">
    <property type="protein sequence ID" value="CUN53102.1"/>
    <property type="molecule type" value="Genomic_DNA"/>
</dbReference>
<dbReference type="InterPro" id="IPR006512">
    <property type="entry name" value="YidE_YbjL"/>
</dbReference>
<gene>
    <name evidence="15" type="ORF">DW782_13265</name>
    <name evidence="10" type="ORF">ERS852380_00517</name>
    <name evidence="12" type="ORF">GKD66_12510</name>
    <name evidence="11" type="ORF">GKD67_00690</name>
    <name evidence="13" type="ORF">GKD68_01190</name>
    <name evidence="14" type="ORF">GKD70_20135</name>
</gene>
<dbReference type="Pfam" id="PF06826">
    <property type="entry name" value="Asp-Al_Ex"/>
    <property type="match status" value="2"/>
</dbReference>
<dbReference type="PANTHER" id="PTHR30445">
    <property type="entry name" value="K(+)_H(+) ANTIPORTER SUBUNIT KHTT"/>
    <property type="match status" value="1"/>
</dbReference>
<reference evidence="18 19" key="3">
    <citation type="journal article" date="2019" name="Nat. Med.">
        <title>A library of human gut bacterial isolates paired with longitudinal multiomics data enables mechanistic microbiome research.</title>
        <authorList>
            <person name="Poyet M."/>
            <person name="Groussin M."/>
            <person name="Gibbons S.M."/>
            <person name="Avila-Pacheco J."/>
            <person name="Jiang X."/>
            <person name="Kearney S.M."/>
            <person name="Perrotta A.R."/>
            <person name="Berdy B."/>
            <person name="Zhao S."/>
            <person name="Lieberman T.D."/>
            <person name="Swanson P.K."/>
            <person name="Smith M."/>
            <person name="Roesemann S."/>
            <person name="Alexander J.E."/>
            <person name="Rich S.A."/>
            <person name="Livny J."/>
            <person name="Vlamakis H."/>
            <person name="Clish C."/>
            <person name="Bullock K."/>
            <person name="Deik A."/>
            <person name="Scott J."/>
            <person name="Pierce K.A."/>
            <person name="Xavier R.J."/>
            <person name="Alm E.J."/>
        </authorList>
    </citation>
    <scope>NUCLEOTIDE SEQUENCE [LARGE SCALE GENOMIC DNA]</scope>
    <source>
        <strain evidence="13 18">BIOML-A2</strain>
        <strain evidence="14 20">BIOML-A20</strain>
        <strain evidence="12 19">BIOML-A32</strain>
        <strain evidence="11 21">BIOML-A9</strain>
    </source>
</reference>
<dbReference type="NCBIfam" id="TIGR01625">
    <property type="entry name" value="YidE_YbjL_dupl"/>
    <property type="match status" value="2"/>
</dbReference>
<dbReference type="EMBL" id="QSJN01000007">
    <property type="protein sequence ID" value="RHD74088.1"/>
    <property type="molecule type" value="Genomic_DNA"/>
</dbReference>
<sequence>MNWLLETLTEPSMIQAVAVISIVAAVGVYLGRLKIFGISLGITFVFFAGIMAGHLGITVNKDMLNFAQNFGLIVFVYTLGLQVGPGFFSSLKKGGVEMNTMGLGVIALGLILTLVFHWITGISVPVMVGLLSGAVTNTPALGAAQQALLQMDPENTRNVTDMALACAVAYPLGVVGVILAIIILRSLFAKKTQSTHKEQDTTTNVAEFQVLNPSIYNKSIQQVMKLTEKHFVISRLWRNGKVTIPTSETILKEKDHLLIISVKADVESIKVLFGEQETTDWNKEDIDWNAIDSQLISRRIVVTRNRVNGVKLGSLRLRNLYGINITRVNRAGIDLVASRDLRLQIGDKLTIVGEANSVNNVGKILGDELKRLDNPNLLAIFVGLTLGVLIGAIPIAIPGMSTPIKLGIAGGPIIVGILMGAFGPRFHLTTYTTQSANLMMRQFGIVIYLAGLGIDSGAHFFETVFRAEGLLWIGLGFLLTIVPVLIVGFIASQFFKLDYAHNIGMLCGSMANPMALSYANTTVEGDEPSVSYATVYPLSMFIRVISAQLLIMLFT</sequence>
<dbReference type="GO" id="GO:0005886">
    <property type="term" value="C:plasma membrane"/>
    <property type="evidence" value="ECO:0007669"/>
    <property type="project" value="UniProtKB-SubCell"/>
</dbReference>
<dbReference type="OMA" id="VYPLGMF"/>
<evidence type="ECO:0000259" key="9">
    <source>
        <dbReference type="PROSITE" id="PS51202"/>
    </source>
</evidence>
<evidence type="ECO:0000256" key="4">
    <source>
        <dbReference type="ARBA" id="ARBA00022475"/>
    </source>
</evidence>
<accession>A0A173XMK5</accession>
<evidence type="ECO:0000256" key="7">
    <source>
        <dbReference type="ARBA" id="ARBA00023136"/>
    </source>
</evidence>
<feature type="transmembrane region" description="Helical" evidence="8">
    <location>
        <begin position="162"/>
        <end position="184"/>
    </location>
</feature>
<feature type="transmembrane region" description="Helical" evidence="8">
    <location>
        <begin position="38"/>
        <end position="57"/>
    </location>
</feature>
<evidence type="ECO:0000313" key="11">
    <source>
        <dbReference type="EMBL" id="MRY91782.1"/>
    </source>
</evidence>
<protein>
    <submittedName>
        <fullName evidence="14 15">Transporter</fullName>
    </submittedName>
</protein>
<feature type="transmembrane region" description="Helical" evidence="8">
    <location>
        <begin position="377"/>
        <end position="397"/>
    </location>
</feature>
<dbReference type="InterPro" id="IPR006037">
    <property type="entry name" value="RCK_C"/>
</dbReference>
<evidence type="ECO:0000256" key="6">
    <source>
        <dbReference type="ARBA" id="ARBA00022989"/>
    </source>
</evidence>
<feature type="transmembrane region" description="Helical" evidence="8">
    <location>
        <begin position="443"/>
        <end position="465"/>
    </location>
</feature>
<dbReference type="EMBL" id="WKMY01000001">
    <property type="protein sequence ID" value="MRY91782.1"/>
    <property type="molecule type" value="Genomic_DNA"/>
</dbReference>
<feature type="transmembrane region" description="Helical" evidence="8">
    <location>
        <begin position="503"/>
        <end position="521"/>
    </location>
</feature>
<reference evidence="10 16" key="1">
    <citation type="submission" date="2015-09" db="EMBL/GenBank/DDBJ databases">
        <authorList>
            <consortium name="Pathogen Informatics"/>
        </authorList>
    </citation>
    <scope>NUCLEOTIDE SEQUENCE [LARGE SCALE GENOMIC DNA]</scope>
    <source>
        <strain evidence="10 16">2789STDY5608822</strain>
    </source>
</reference>
<evidence type="ECO:0000256" key="3">
    <source>
        <dbReference type="ARBA" id="ARBA00022448"/>
    </source>
</evidence>
<evidence type="ECO:0000313" key="20">
    <source>
        <dbReference type="Proteomes" id="UP000441609"/>
    </source>
</evidence>
<keyword evidence="6 8" id="KW-1133">Transmembrane helix</keyword>
<dbReference type="GO" id="GO:0008324">
    <property type="term" value="F:monoatomic cation transmembrane transporter activity"/>
    <property type="evidence" value="ECO:0007669"/>
    <property type="project" value="InterPro"/>
</dbReference>
<dbReference type="RefSeq" id="WP_005856194.1">
    <property type="nucleotide sequence ID" value="NZ_BQOC01000001.1"/>
</dbReference>
<organism evidence="15 17">
    <name type="scientific">Parabacteroides distasonis</name>
    <dbReference type="NCBI Taxonomy" id="823"/>
    <lineage>
        <taxon>Bacteria</taxon>
        <taxon>Pseudomonadati</taxon>
        <taxon>Bacteroidota</taxon>
        <taxon>Bacteroidia</taxon>
        <taxon>Bacteroidales</taxon>
        <taxon>Tannerellaceae</taxon>
        <taxon>Parabacteroides</taxon>
    </lineage>
</organism>
<name>A0A173XMK5_PARDI</name>
<dbReference type="PANTHER" id="PTHR30445:SF3">
    <property type="entry name" value="TRANSPORT PROTEIN YIDE-RELATED"/>
    <property type="match status" value="1"/>
</dbReference>
<dbReference type="Proteomes" id="UP000432516">
    <property type="component" value="Unassembled WGS sequence"/>
</dbReference>
<dbReference type="PROSITE" id="PS51202">
    <property type="entry name" value="RCK_C"/>
    <property type="match status" value="2"/>
</dbReference>
<reference evidence="15 17" key="2">
    <citation type="submission" date="2018-08" db="EMBL/GenBank/DDBJ databases">
        <title>A genome reference for cultivated species of the human gut microbiota.</title>
        <authorList>
            <person name="Zou Y."/>
            <person name="Xue W."/>
            <person name="Luo G."/>
        </authorList>
    </citation>
    <scope>NUCLEOTIDE SEQUENCE [LARGE SCALE GENOMIC DNA]</scope>
    <source>
        <strain evidence="15 17">AM30-4</strain>
    </source>
</reference>
<evidence type="ECO:0000313" key="15">
    <source>
        <dbReference type="EMBL" id="RHD74088.1"/>
    </source>
</evidence>
<comment type="similarity">
    <text evidence="2">Belongs to the AAE transporter (TC 2.A.81) family.</text>
</comment>
<evidence type="ECO:0000256" key="8">
    <source>
        <dbReference type="SAM" id="Phobius"/>
    </source>
</evidence>
<keyword evidence="4" id="KW-1003">Cell membrane</keyword>
<feature type="transmembrane region" description="Helical" evidence="8">
    <location>
        <begin position="533"/>
        <end position="554"/>
    </location>
</feature>
<keyword evidence="5 8" id="KW-0812">Transmembrane</keyword>
<evidence type="ECO:0000313" key="19">
    <source>
        <dbReference type="Proteomes" id="UP000441358"/>
    </source>
</evidence>
<evidence type="ECO:0000313" key="17">
    <source>
        <dbReference type="Proteomes" id="UP000284660"/>
    </source>
</evidence>
<dbReference type="Proteomes" id="UP000095455">
    <property type="component" value="Unassembled WGS sequence"/>
</dbReference>
<proteinExistence type="inferred from homology"/>
<comment type="subcellular location">
    <subcellularLocation>
        <location evidence="1">Cell membrane</location>
        <topology evidence="1">Multi-pass membrane protein</topology>
    </subcellularLocation>
</comment>
<dbReference type="InterPro" id="IPR050144">
    <property type="entry name" value="AAE_transporter"/>
</dbReference>
<dbReference type="NCBIfam" id="NF003007">
    <property type="entry name" value="PRK03818.1"/>
    <property type="match status" value="1"/>
</dbReference>
<comment type="caution">
    <text evidence="15">The sequence shown here is derived from an EMBL/GenBank/DDBJ whole genome shotgun (WGS) entry which is preliminary data.</text>
</comment>
<evidence type="ECO:0000313" key="10">
    <source>
        <dbReference type="EMBL" id="CUN53102.1"/>
    </source>
</evidence>
<dbReference type="Proteomes" id="UP000284660">
    <property type="component" value="Unassembled WGS sequence"/>
</dbReference>
<dbReference type="InterPro" id="IPR036721">
    <property type="entry name" value="RCK_C_sf"/>
</dbReference>
<dbReference type="GO" id="GO:0006813">
    <property type="term" value="P:potassium ion transport"/>
    <property type="evidence" value="ECO:0007669"/>
    <property type="project" value="InterPro"/>
</dbReference>
<dbReference type="Proteomes" id="UP000441609">
    <property type="component" value="Unassembled WGS sequence"/>
</dbReference>
<keyword evidence="3" id="KW-0813">Transport</keyword>
<dbReference type="EMBL" id="WKNE01000001">
    <property type="protein sequence ID" value="MRZ53370.1"/>
    <property type="molecule type" value="Genomic_DNA"/>
</dbReference>
<dbReference type="Proteomes" id="UP000441358">
    <property type="component" value="Unassembled WGS sequence"/>
</dbReference>
<dbReference type="EMBL" id="WKMO01000027">
    <property type="protein sequence ID" value="MSB75575.1"/>
    <property type="molecule type" value="Genomic_DNA"/>
</dbReference>
<evidence type="ECO:0000313" key="13">
    <source>
        <dbReference type="EMBL" id="MRZ53370.1"/>
    </source>
</evidence>
<feature type="transmembrane region" description="Helical" evidence="8">
    <location>
        <begin position="12"/>
        <end position="31"/>
    </location>
</feature>
<evidence type="ECO:0000313" key="14">
    <source>
        <dbReference type="EMBL" id="MSB75575.1"/>
    </source>
</evidence>
<evidence type="ECO:0000256" key="2">
    <source>
        <dbReference type="ARBA" id="ARBA00009854"/>
    </source>
</evidence>
<dbReference type="OrthoDB" id="9155749at2"/>
<feature type="transmembrane region" description="Helical" evidence="8">
    <location>
        <begin position="403"/>
        <end position="422"/>
    </location>
</feature>
<dbReference type="EMBL" id="WKMC01000008">
    <property type="protein sequence ID" value="MRZ51028.1"/>
    <property type="molecule type" value="Genomic_DNA"/>
</dbReference>
<dbReference type="AlphaFoldDB" id="A0A173XMK5"/>
<dbReference type="Pfam" id="PF02080">
    <property type="entry name" value="TrkA_C"/>
    <property type="match status" value="1"/>
</dbReference>
<feature type="domain" description="RCK C-terminal" evidence="9">
    <location>
        <begin position="283"/>
        <end position="367"/>
    </location>
</feature>
<dbReference type="SUPFAM" id="SSF116726">
    <property type="entry name" value="TrkA C-terminal domain-like"/>
    <property type="match status" value="2"/>
</dbReference>